<dbReference type="PANTHER" id="PTHR42861">
    <property type="entry name" value="CALCIUM-TRANSPORTING ATPASE"/>
    <property type="match status" value="1"/>
</dbReference>
<dbReference type="InterPro" id="IPR018303">
    <property type="entry name" value="ATPase_P-typ_P_site"/>
</dbReference>
<dbReference type="Pfam" id="PF13246">
    <property type="entry name" value="Cation_ATPase"/>
    <property type="match status" value="1"/>
</dbReference>
<dbReference type="Gene3D" id="1.20.1110.10">
    <property type="entry name" value="Calcium-transporting ATPase, transmembrane domain"/>
    <property type="match status" value="1"/>
</dbReference>
<dbReference type="PRINTS" id="PR00121">
    <property type="entry name" value="NAKATPASE"/>
</dbReference>
<dbReference type="PROSITE" id="PS00154">
    <property type="entry name" value="ATPASE_E1_E2"/>
    <property type="match status" value="1"/>
</dbReference>
<dbReference type="InterPro" id="IPR023214">
    <property type="entry name" value="HAD_sf"/>
</dbReference>
<dbReference type="InterPro" id="IPR004014">
    <property type="entry name" value="ATPase_P-typ_cation-transptr_N"/>
</dbReference>
<dbReference type="EMBL" id="FNNO01000009">
    <property type="protein sequence ID" value="SDX14380.1"/>
    <property type="molecule type" value="Genomic_DNA"/>
</dbReference>
<organism evidence="9 10">
    <name type="scientific">Hydrobacter penzbergensis</name>
    <dbReference type="NCBI Taxonomy" id="1235997"/>
    <lineage>
        <taxon>Bacteria</taxon>
        <taxon>Pseudomonadati</taxon>
        <taxon>Bacteroidota</taxon>
        <taxon>Chitinophagia</taxon>
        <taxon>Chitinophagales</taxon>
        <taxon>Chitinophagaceae</taxon>
        <taxon>Hydrobacter</taxon>
    </lineage>
</organism>
<evidence type="ECO:0000256" key="6">
    <source>
        <dbReference type="ARBA" id="ARBA00023136"/>
    </source>
</evidence>
<dbReference type="PRINTS" id="PR00119">
    <property type="entry name" value="CATATPASE"/>
</dbReference>
<sequence length="541" mass="58871">MLNEDLIAHFWSIDQETLFKRTGSGLPGLSENEANARLSRQRKANKTVQPWRRDAKLLLAQYKNPLVLLLIFAVFLSLILKEYSDGIIVLIVLLSTGIFGFFQERNAGRAVEKLRALLHSKVRVRRDGKEEDIPADEVVTGDIVLLSAGCMIPSDALILESNNLHVNESILTGEAFPVEKNSGTCKPDAPLSAVGNSVFKGSSVVSGSAVVLTANAGKYTELGKIASSLESEMSVNAFEIGIMKFGYLLMRLTIIATGAILIFNIILHKPFIDSILFALALAIGLTPELLPVITTITLSAGAKRIAAKKVIVKKLSAIQNLGEIDILCSDKTGTITEGAVQIESVTDLNGNRSDKAWLYAYLNAYFETGFSNSMDDAIRQVKAVDITGYSKCNELPYDFIRKCLSITVSFGDQQLLITKGAVDNILQVCSFCERAGASQCTIEEVKDELKQRFAALSGNGFRVIGVCYKNITGTTRIGKDDEKDMVFLGFIVLYDPPKKGIVESITALRNTGIALKVIKCNFGGVKTTTKLNGFLVSDISF</sequence>
<reference evidence="9 10" key="1">
    <citation type="submission" date="2016-10" db="EMBL/GenBank/DDBJ databases">
        <authorList>
            <person name="Varghese N."/>
            <person name="Submissions S."/>
        </authorList>
    </citation>
    <scope>NUCLEOTIDE SEQUENCE [LARGE SCALE GENOMIC DNA]</scope>
    <source>
        <strain evidence="9 10">DSM 25353</strain>
    </source>
</reference>
<dbReference type="AlphaFoldDB" id="A0A8X8IDK5"/>
<comment type="caution">
    <text evidence="9">The sequence shown here is derived from an EMBL/GenBank/DDBJ whole genome shotgun (WGS) entry which is preliminary data.</text>
</comment>
<feature type="transmembrane region" description="Helical" evidence="7">
    <location>
        <begin position="86"/>
        <end position="103"/>
    </location>
</feature>
<dbReference type="GO" id="GO:0005524">
    <property type="term" value="F:ATP binding"/>
    <property type="evidence" value="ECO:0007669"/>
    <property type="project" value="UniProtKB-KW"/>
</dbReference>
<keyword evidence="2 7" id="KW-0812">Transmembrane</keyword>
<dbReference type="Pfam" id="PF00690">
    <property type="entry name" value="Cation_ATPase_N"/>
    <property type="match status" value="1"/>
</dbReference>
<dbReference type="GO" id="GO:0016020">
    <property type="term" value="C:membrane"/>
    <property type="evidence" value="ECO:0007669"/>
    <property type="project" value="UniProtKB-SubCell"/>
</dbReference>
<evidence type="ECO:0000313" key="10">
    <source>
        <dbReference type="Proteomes" id="UP000198711"/>
    </source>
</evidence>
<dbReference type="InterPro" id="IPR023299">
    <property type="entry name" value="ATPase_P-typ_cyto_dom_N"/>
</dbReference>
<dbReference type="Proteomes" id="UP000198711">
    <property type="component" value="Unassembled WGS sequence"/>
</dbReference>
<dbReference type="Gene3D" id="3.40.50.1000">
    <property type="entry name" value="HAD superfamily/HAD-like"/>
    <property type="match status" value="1"/>
</dbReference>
<evidence type="ECO:0000256" key="3">
    <source>
        <dbReference type="ARBA" id="ARBA00022741"/>
    </source>
</evidence>
<dbReference type="RefSeq" id="WP_092724145.1">
    <property type="nucleotide sequence ID" value="NZ_FNNO01000009.1"/>
</dbReference>
<evidence type="ECO:0000256" key="1">
    <source>
        <dbReference type="ARBA" id="ARBA00004141"/>
    </source>
</evidence>
<dbReference type="InterPro" id="IPR001757">
    <property type="entry name" value="P_typ_ATPase"/>
</dbReference>
<feature type="domain" description="Cation-transporting P-type ATPase N-terminal" evidence="8">
    <location>
        <begin position="9"/>
        <end position="82"/>
    </location>
</feature>
<dbReference type="InterPro" id="IPR059000">
    <property type="entry name" value="ATPase_P-type_domA"/>
</dbReference>
<dbReference type="Pfam" id="PF00122">
    <property type="entry name" value="E1-E2_ATPase"/>
    <property type="match status" value="1"/>
</dbReference>
<evidence type="ECO:0000313" key="9">
    <source>
        <dbReference type="EMBL" id="SDX14380.1"/>
    </source>
</evidence>
<name>A0A8X8IDK5_9BACT</name>
<accession>A0A8X8IDK5</accession>
<protein>
    <submittedName>
        <fullName evidence="9">Mg2+-importing ATPase</fullName>
    </submittedName>
</protein>
<dbReference type="SUPFAM" id="SSF81665">
    <property type="entry name" value="Calcium ATPase, transmembrane domain M"/>
    <property type="match status" value="1"/>
</dbReference>
<dbReference type="SUPFAM" id="SSF81653">
    <property type="entry name" value="Calcium ATPase, transduction domain A"/>
    <property type="match status" value="1"/>
</dbReference>
<keyword evidence="6 7" id="KW-0472">Membrane</keyword>
<evidence type="ECO:0000256" key="7">
    <source>
        <dbReference type="SAM" id="Phobius"/>
    </source>
</evidence>
<dbReference type="SMART" id="SM00831">
    <property type="entry name" value="Cation_ATPase_N"/>
    <property type="match status" value="1"/>
</dbReference>
<dbReference type="NCBIfam" id="TIGR01494">
    <property type="entry name" value="ATPase_P-type"/>
    <property type="match status" value="1"/>
</dbReference>
<keyword evidence="10" id="KW-1185">Reference proteome</keyword>
<feature type="transmembrane region" description="Helical" evidence="7">
    <location>
        <begin position="248"/>
        <end position="268"/>
    </location>
</feature>
<comment type="subcellular location">
    <subcellularLocation>
        <location evidence="1">Membrane</location>
        <topology evidence="1">Multi-pass membrane protein</topology>
    </subcellularLocation>
</comment>
<dbReference type="Gene3D" id="3.40.1110.10">
    <property type="entry name" value="Calcium-transporting ATPase, cytoplasmic domain N"/>
    <property type="match status" value="1"/>
</dbReference>
<keyword evidence="5 7" id="KW-1133">Transmembrane helix</keyword>
<dbReference type="Gene3D" id="2.70.150.10">
    <property type="entry name" value="Calcium-transporting ATPase, cytoplasmic transduction domain A"/>
    <property type="match status" value="1"/>
</dbReference>
<keyword evidence="3" id="KW-0547">Nucleotide-binding</keyword>
<evidence type="ECO:0000256" key="5">
    <source>
        <dbReference type="ARBA" id="ARBA00022989"/>
    </source>
</evidence>
<gene>
    <name evidence="9" type="ORF">SAMN05444410_109168</name>
</gene>
<dbReference type="InterPro" id="IPR023298">
    <property type="entry name" value="ATPase_P-typ_TM_dom_sf"/>
</dbReference>
<feature type="transmembrane region" description="Helical" evidence="7">
    <location>
        <begin position="62"/>
        <end position="80"/>
    </location>
</feature>
<dbReference type="GO" id="GO:0016887">
    <property type="term" value="F:ATP hydrolysis activity"/>
    <property type="evidence" value="ECO:0007669"/>
    <property type="project" value="InterPro"/>
</dbReference>
<feature type="transmembrane region" description="Helical" evidence="7">
    <location>
        <begin position="274"/>
        <end position="298"/>
    </location>
</feature>
<evidence type="ECO:0000259" key="8">
    <source>
        <dbReference type="SMART" id="SM00831"/>
    </source>
</evidence>
<dbReference type="InterPro" id="IPR008250">
    <property type="entry name" value="ATPase_P-typ_transduc_dom_A_sf"/>
</dbReference>
<keyword evidence="4" id="KW-0067">ATP-binding</keyword>
<proteinExistence type="predicted"/>
<evidence type="ECO:0000256" key="2">
    <source>
        <dbReference type="ARBA" id="ARBA00022692"/>
    </source>
</evidence>
<dbReference type="SUPFAM" id="SSF81660">
    <property type="entry name" value="Metal cation-transporting ATPase, ATP-binding domain N"/>
    <property type="match status" value="1"/>
</dbReference>
<evidence type="ECO:0000256" key="4">
    <source>
        <dbReference type="ARBA" id="ARBA00022840"/>
    </source>
</evidence>